<protein>
    <recommendedName>
        <fullName evidence="2">MATH domain-containing protein</fullName>
    </recommendedName>
</protein>
<reference evidence="1" key="1">
    <citation type="submission" date="2018-11" db="EMBL/GenBank/DDBJ databases">
        <authorList>
            <consortium name="Genoscope - CEA"/>
            <person name="William W."/>
        </authorList>
    </citation>
    <scope>NUCLEOTIDE SEQUENCE</scope>
</reference>
<evidence type="ECO:0000313" key="1">
    <source>
        <dbReference type="EMBL" id="VDC81123.1"/>
    </source>
</evidence>
<sequence>MHNSCWLGEEPDVSHGFPEFQSRFLPMATSTFTMGPLKTLDEPYLVNDKFYVGVEFELISVTNTC</sequence>
<accession>A0A3P6A1U4</accession>
<evidence type="ECO:0008006" key="2">
    <source>
        <dbReference type="Google" id="ProtNLM"/>
    </source>
</evidence>
<gene>
    <name evidence="1" type="ORF">BRAA03T12341Z</name>
</gene>
<organism evidence="1">
    <name type="scientific">Brassica campestris</name>
    <name type="common">Field mustard</name>
    <dbReference type="NCBI Taxonomy" id="3711"/>
    <lineage>
        <taxon>Eukaryota</taxon>
        <taxon>Viridiplantae</taxon>
        <taxon>Streptophyta</taxon>
        <taxon>Embryophyta</taxon>
        <taxon>Tracheophyta</taxon>
        <taxon>Spermatophyta</taxon>
        <taxon>Magnoliopsida</taxon>
        <taxon>eudicotyledons</taxon>
        <taxon>Gunneridae</taxon>
        <taxon>Pentapetalae</taxon>
        <taxon>rosids</taxon>
        <taxon>malvids</taxon>
        <taxon>Brassicales</taxon>
        <taxon>Brassicaceae</taxon>
        <taxon>Brassiceae</taxon>
        <taxon>Brassica</taxon>
    </lineage>
</organism>
<dbReference type="EMBL" id="LR031572">
    <property type="protein sequence ID" value="VDC81123.1"/>
    <property type="molecule type" value="Genomic_DNA"/>
</dbReference>
<proteinExistence type="predicted"/>
<name>A0A3P6A1U4_BRACM</name>
<dbReference type="AlphaFoldDB" id="A0A3P6A1U4"/>